<evidence type="ECO:0000313" key="5">
    <source>
        <dbReference type="Proteomes" id="UP000017831"/>
    </source>
</evidence>
<sequence length="357" mass="40894">MRQLFILFSLCFSLSLTAQEKITLLFVGDLMQHQAQIEAARVGTSYDYSSCFKHVKDEISAADLAVANLEVTLGGKPYSGYPAFSAPDEYLYAVKEAGFDVLLTANNHCLDRRKKGLERTILMLDSLHIPHAGTYVNKGKRDEGYPLLIEKNHFRIVLLNYTYGTNGIEVTPPNVVNYIDREQIKKDILKARRMMPDVIIACMHWGIEYRSLPERSERDLADWMITQGVDHVIGSHPHVLQPMEVIQDKHTPAKHVVVYSLGNFISNMSKEDTDGGAMVKLELQRIFRITRLINCEYSLVWTSRPNLSGKKGFELYPASFLDKPIKNEEVSAMKRFLMRARILFDTYNRGIKEYFFE</sequence>
<dbReference type="Gene3D" id="3.60.21.10">
    <property type="match status" value="1"/>
</dbReference>
<dbReference type="OrthoDB" id="9810906at2"/>
<feature type="chain" id="PRO_5004678457" description="Capsule synthesis protein CapA domain-containing protein" evidence="2">
    <location>
        <begin position="19"/>
        <end position="357"/>
    </location>
</feature>
<accession>U6RPQ0</accession>
<comment type="similarity">
    <text evidence="1">Belongs to the CapA family.</text>
</comment>
<dbReference type="GeneID" id="60063538"/>
<reference evidence="4 5" key="1">
    <citation type="submission" date="2013-04" db="EMBL/GenBank/DDBJ databases">
        <title>The Genome Sequence of Bacteroides massiliensis DSM 17679.</title>
        <authorList>
            <consortium name="The Broad Institute Genomics Platform"/>
            <person name="Earl A."/>
            <person name="Ward D."/>
            <person name="Feldgarden M."/>
            <person name="Gevers D."/>
            <person name="Martens E."/>
            <person name="Fenner L."/>
            <person name="Roux V."/>
            <person name="Mallet M.N."/>
            <person name="Raoult D."/>
            <person name="Walker B."/>
            <person name="Young S."/>
            <person name="Zeng Q."/>
            <person name="Gargeya S."/>
            <person name="Fitzgerald M."/>
            <person name="Haas B."/>
            <person name="Abouelleil A."/>
            <person name="Allen A.W."/>
            <person name="Alvarado L."/>
            <person name="Arachchi H.M."/>
            <person name="Berlin A.M."/>
            <person name="Chapman S.B."/>
            <person name="Gainer-Dewar J."/>
            <person name="Goldberg J."/>
            <person name="Griggs A."/>
            <person name="Gujja S."/>
            <person name="Hansen M."/>
            <person name="Howarth C."/>
            <person name="Imamovic A."/>
            <person name="Ireland A."/>
            <person name="Larimer J."/>
            <person name="McCowan C."/>
            <person name="Murphy C."/>
            <person name="Pearson M."/>
            <person name="Poon T.W."/>
            <person name="Priest M."/>
            <person name="Roberts A."/>
            <person name="Saif S."/>
            <person name="Shea T."/>
            <person name="Sisk P."/>
            <person name="Sykes S."/>
            <person name="Wortman J."/>
            <person name="Nusbaum C."/>
            <person name="Birren B."/>
        </authorList>
    </citation>
    <scope>NUCLEOTIDE SEQUENCE [LARGE SCALE GENOMIC DNA]</scope>
    <source>
        <strain evidence="5">B84634 / Timone 84634 / DSM 17679 / JCM 13223</strain>
    </source>
</reference>
<gene>
    <name evidence="4" type="ORF">HMPREF1534_00388</name>
</gene>
<evidence type="ECO:0000259" key="3">
    <source>
        <dbReference type="SMART" id="SM00854"/>
    </source>
</evidence>
<dbReference type="SUPFAM" id="SSF56300">
    <property type="entry name" value="Metallo-dependent phosphatases"/>
    <property type="match status" value="1"/>
</dbReference>
<dbReference type="CDD" id="cd07381">
    <property type="entry name" value="MPP_CapA"/>
    <property type="match status" value="1"/>
</dbReference>
<dbReference type="PATRIC" id="fig|1121098.3.peg.393"/>
<keyword evidence="5" id="KW-1185">Reference proteome</keyword>
<evidence type="ECO:0000256" key="2">
    <source>
        <dbReference type="SAM" id="SignalP"/>
    </source>
</evidence>
<dbReference type="Proteomes" id="UP000017831">
    <property type="component" value="Unassembled WGS sequence"/>
</dbReference>
<evidence type="ECO:0000256" key="1">
    <source>
        <dbReference type="ARBA" id="ARBA00005662"/>
    </source>
</evidence>
<dbReference type="PANTHER" id="PTHR33393">
    <property type="entry name" value="POLYGLUTAMINE SYNTHESIS ACCESSORY PROTEIN RV0574C-RELATED"/>
    <property type="match status" value="1"/>
</dbReference>
<dbReference type="eggNOG" id="COG2843">
    <property type="taxonomic scope" value="Bacteria"/>
</dbReference>
<protein>
    <recommendedName>
        <fullName evidence="3">Capsule synthesis protein CapA domain-containing protein</fullName>
    </recommendedName>
</protein>
<dbReference type="EMBL" id="AQHY01000006">
    <property type="protein sequence ID" value="EOA58012.1"/>
    <property type="molecule type" value="Genomic_DNA"/>
</dbReference>
<feature type="signal peptide" evidence="2">
    <location>
        <begin position="1"/>
        <end position="18"/>
    </location>
</feature>
<organism evidence="4 5">
    <name type="scientific">Phocaeicola massiliensis B84634 = Timone 84634 = DSM 17679 = JCM 13223</name>
    <dbReference type="NCBI Taxonomy" id="1121098"/>
    <lineage>
        <taxon>Bacteria</taxon>
        <taxon>Pseudomonadati</taxon>
        <taxon>Bacteroidota</taxon>
        <taxon>Bacteroidia</taxon>
        <taxon>Bacteroidales</taxon>
        <taxon>Bacteroidaceae</taxon>
        <taxon>Phocaeicola</taxon>
    </lineage>
</organism>
<dbReference type="STRING" id="1121098.HMPREF1534_00388"/>
<evidence type="ECO:0000313" key="4">
    <source>
        <dbReference type="EMBL" id="EOA58012.1"/>
    </source>
</evidence>
<feature type="domain" description="Capsule synthesis protein CapA" evidence="3">
    <location>
        <begin position="23"/>
        <end position="268"/>
    </location>
</feature>
<dbReference type="SMART" id="SM00854">
    <property type="entry name" value="PGA_cap"/>
    <property type="match status" value="1"/>
</dbReference>
<dbReference type="AlphaFoldDB" id="U6RPQ0"/>
<dbReference type="InterPro" id="IPR029052">
    <property type="entry name" value="Metallo-depent_PP-like"/>
</dbReference>
<dbReference type="Pfam" id="PF09587">
    <property type="entry name" value="PGA_cap"/>
    <property type="match status" value="1"/>
</dbReference>
<dbReference type="PANTHER" id="PTHR33393:SF12">
    <property type="entry name" value="CAPSULE BIOSYNTHESIS PROTEIN CAPA"/>
    <property type="match status" value="1"/>
</dbReference>
<dbReference type="InterPro" id="IPR052169">
    <property type="entry name" value="CW_Biosynth-Accessory"/>
</dbReference>
<name>U6RPQ0_9BACT</name>
<dbReference type="RefSeq" id="WP_005936404.1">
    <property type="nucleotide sequence ID" value="NZ_KB890338.1"/>
</dbReference>
<dbReference type="HOGENOM" id="CLU_038823_0_0_10"/>
<dbReference type="InterPro" id="IPR019079">
    <property type="entry name" value="Capsule_synth_CapA"/>
</dbReference>
<proteinExistence type="inferred from homology"/>
<comment type="caution">
    <text evidence="4">The sequence shown here is derived from an EMBL/GenBank/DDBJ whole genome shotgun (WGS) entry which is preliminary data.</text>
</comment>
<keyword evidence="2" id="KW-0732">Signal</keyword>